<feature type="transmembrane region" description="Helical" evidence="7">
    <location>
        <begin position="59"/>
        <end position="77"/>
    </location>
</feature>
<dbReference type="GO" id="GO:0034755">
    <property type="term" value="P:iron ion transmembrane transport"/>
    <property type="evidence" value="ECO:0007669"/>
    <property type="project" value="TreeGrafter"/>
</dbReference>
<accession>A0A5C5BE57</accession>
<dbReference type="EMBL" id="VENP01000011">
    <property type="protein sequence ID" value="TNU76091.1"/>
    <property type="molecule type" value="Genomic_DNA"/>
</dbReference>
<evidence type="ECO:0000313" key="8">
    <source>
        <dbReference type="EMBL" id="TNU76091.1"/>
    </source>
</evidence>
<feature type="transmembrane region" description="Helical" evidence="7">
    <location>
        <begin position="235"/>
        <end position="256"/>
    </location>
</feature>
<dbReference type="AlphaFoldDB" id="A0A5C5BE57"/>
<keyword evidence="3 7" id="KW-0812">Transmembrane</keyword>
<dbReference type="Pfam" id="PF01566">
    <property type="entry name" value="Nramp"/>
    <property type="match status" value="1"/>
</dbReference>
<evidence type="ECO:0000256" key="7">
    <source>
        <dbReference type="SAM" id="Phobius"/>
    </source>
</evidence>
<feature type="transmembrane region" description="Helical" evidence="7">
    <location>
        <begin position="364"/>
        <end position="384"/>
    </location>
</feature>
<dbReference type="GO" id="GO:0005384">
    <property type="term" value="F:manganese ion transmembrane transporter activity"/>
    <property type="evidence" value="ECO:0007669"/>
    <property type="project" value="TreeGrafter"/>
</dbReference>
<dbReference type="Proteomes" id="UP000313849">
    <property type="component" value="Unassembled WGS sequence"/>
</dbReference>
<keyword evidence="2" id="KW-0813">Transport</keyword>
<evidence type="ECO:0000256" key="4">
    <source>
        <dbReference type="ARBA" id="ARBA00022989"/>
    </source>
</evidence>
<dbReference type="PANTHER" id="PTHR11706:SF33">
    <property type="entry name" value="NATURAL RESISTANCE-ASSOCIATED MACROPHAGE PROTEIN 2"/>
    <property type="match status" value="1"/>
</dbReference>
<comment type="caution">
    <text evidence="8">The sequence shown here is derived from an EMBL/GenBank/DDBJ whole genome shotgun (WGS) entry which is preliminary data.</text>
</comment>
<gene>
    <name evidence="8" type="ORF">FH969_04690</name>
</gene>
<keyword evidence="9" id="KW-1185">Reference proteome</keyword>
<keyword evidence="4 7" id="KW-1133">Transmembrane helix</keyword>
<keyword evidence="5 7" id="KW-0472">Membrane</keyword>
<feature type="transmembrane region" description="Helical" evidence="7">
    <location>
        <begin position="163"/>
        <end position="186"/>
    </location>
</feature>
<dbReference type="PANTHER" id="PTHR11706">
    <property type="entry name" value="SOLUTE CARRIER PROTEIN FAMILY 11 MEMBER"/>
    <property type="match status" value="1"/>
</dbReference>
<feature type="transmembrane region" description="Helical" evidence="7">
    <location>
        <begin position="390"/>
        <end position="414"/>
    </location>
</feature>
<evidence type="ECO:0000256" key="5">
    <source>
        <dbReference type="ARBA" id="ARBA00023136"/>
    </source>
</evidence>
<feature type="region of interest" description="Disordered" evidence="6">
    <location>
        <begin position="1"/>
        <end position="49"/>
    </location>
</feature>
<evidence type="ECO:0000313" key="9">
    <source>
        <dbReference type="Proteomes" id="UP000313849"/>
    </source>
</evidence>
<feature type="compositionally biased region" description="Polar residues" evidence="6">
    <location>
        <begin position="36"/>
        <end position="49"/>
    </location>
</feature>
<dbReference type="RefSeq" id="WP_139986310.1">
    <property type="nucleotide sequence ID" value="NZ_VENP01000011.1"/>
</dbReference>
<protein>
    <submittedName>
        <fullName evidence="8">Divalent metal cation transporter</fullName>
    </submittedName>
</protein>
<feature type="transmembrane region" description="Helical" evidence="7">
    <location>
        <begin position="318"/>
        <end position="343"/>
    </location>
</feature>
<dbReference type="NCBIfam" id="NF037982">
    <property type="entry name" value="Nramp_1"/>
    <property type="match status" value="1"/>
</dbReference>
<feature type="transmembrane region" description="Helical" evidence="7">
    <location>
        <begin position="426"/>
        <end position="451"/>
    </location>
</feature>
<sequence length="452" mass="47002">MHDTTRPTGTVAPAAVRADPLPQTVAGPPAPERQAAASTAVPSATGETTTTGRRSFVRLLRMAGPAFVVGCWGFGPGNLTTSIQAGSGFGYQLVWVVVAATILMLTLTDMSVRIGIKSPVSLLTAVKQRLGTWVGYLAGCAVFVITLMFSVGNAVGSGLALSMLFGGAPVFWSVVCTLAVAVVLVLRNVYGVMERVMIVAMALMALAFVLSAVLARPDWWLAVEGLVPRVPEGSTTIVIALIGTCLSANAAFYSAYGTRERRRTESQYRDITVADTVPGIVAPGVMTALVILVAAKVFDGPGEIASTIGQLSSVFEPLAGSVGTWVFSLGFFAAAFSAMTANATAGGTMLSDALGKGASASTKAARIFSGVILTVGLVVTAIFQASPVQLIVIAQSLTVLTAPVLCFLLVYMATKAEFMGRLRDRWWQVALGAVAFVVLGVFWVQLVIGLVS</sequence>
<name>A0A5C5BE57_9MICO</name>
<dbReference type="OrthoDB" id="9787548at2"/>
<evidence type="ECO:0000256" key="6">
    <source>
        <dbReference type="SAM" id="MobiDB-lite"/>
    </source>
</evidence>
<organism evidence="8 9">
    <name type="scientific">Miniimonas arenae</name>
    <dbReference type="NCBI Taxonomy" id="676201"/>
    <lineage>
        <taxon>Bacteria</taxon>
        <taxon>Bacillati</taxon>
        <taxon>Actinomycetota</taxon>
        <taxon>Actinomycetes</taxon>
        <taxon>Micrococcales</taxon>
        <taxon>Beutenbergiaceae</taxon>
        <taxon>Miniimonas</taxon>
    </lineage>
</organism>
<feature type="transmembrane region" description="Helical" evidence="7">
    <location>
        <begin position="133"/>
        <end position="151"/>
    </location>
</feature>
<dbReference type="InterPro" id="IPR001046">
    <property type="entry name" value="NRAMP_fam"/>
</dbReference>
<comment type="subcellular location">
    <subcellularLocation>
        <location evidence="1">Membrane</location>
        <topology evidence="1">Multi-pass membrane protein</topology>
    </subcellularLocation>
</comment>
<evidence type="ECO:0000256" key="3">
    <source>
        <dbReference type="ARBA" id="ARBA00022692"/>
    </source>
</evidence>
<proteinExistence type="predicted"/>
<dbReference type="GO" id="GO:0005886">
    <property type="term" value="C:plasma membrane"/>
    <property type="evidence" value="ECO:0007669"/>
    <property type="project" value="TreeGrafter"/>
</dbReference>
<feature type="transmembrane region" description="Helical" evidence="7">
    <location>
        <begin position="277"/>
        <end position="298"/>
    </location>
</feature>
<dbReference type="GO" id="GO:0015086">
    <property type="term" value="F:cadmium ion transmembrane transporter activity"/>
    <property type="evidence" value="ECO:0007669"/>
    <property type="project" value="TreeGrafter"/>
</dbReference>
<feature type="transmembrane region" description="Helical" evidence="7">
    <location>
        <begin position="198"/>
        <end position="215"/>
    </location>
</feature>
<feature type="transmembrane region" description="Helical" evidence="7">
    <location>
        <begin position="89"/>
        <end position="112"/>
    </location>
</feature>
<reference evidence="8 9" key="1">
    <citation type="submission" date="2019-06" db="EMBL/GenBank/DDBJ databases">
        <title>Draft genome sequence of Miniimonas arenae KCTC 19750T isolated from sea sand.</title>
        <authorList>
            <person name="Park S.-J."/>
        </authorList>
    </citation>
    <scope>NUCLEOTIDE SEQUENCE [LARGE SCALE GENOMIC DNA]</scope>
    <source>
        <strain evidence="8 9">KCTC 19750</strain>
    </source>
</reference>
<evidence type="ECO:0000256" key="1">
    <source>
        <dbReference type="ARBA" id="ARBA00004141"/>
    </source>
</evidence>
<evidence type="ECO:0000256" key="2">
    <source>
        <dbReference type="ARBA" id="ARBA00022448"/>
    </source>
</evidence>